<dbReference type="EMBL" id="JBJJXI010000148">
    <property type="protein sequence ID" value="KAL3386082.1"/>
    <property type="molecule type" value="Genomic_DNA"/>
</dbReference>
<protein>
    <recommendedName>
        <fullName evidence="9">UBX domain-containing protein 1</fullName>
    </recommendedName>
</protein>
<dbReference type="SMART" id="SM00165">
    <property type="entry name" value="UBA"/>
    <property type="match status" value="1"/>
</dbReference>
<feature type="region of interest" description="Disordered" evidence="4">
    <location>
        <begin position="225"/>
        <end position="261"/>
    </location>
</feature>
<feature type="region of interest" description="Disordered" evidence="4">
    <location>
        <begin position="46"/>
        <end position="99"/>
    </location>
</feature>
<feature type="domain" description="UBA" evidence="5">
    <location>
        <begin position="1"/>
        <end position="41"/>
    </location>
</feature>
<evidence type="ECO:0000313" key="8">
    <source>
        <dbReference type="Proteomes" id="UP001627154"/>
    </source>
</evidence>
<feature type="region of interest" description="Disordered" evidence="4">
    <location>
        <begin position="122"/>
        <end position="145"/>
    </location>
</feature>
<dbReference type="InterPro" id="IPR009060">
    <property type="entry name" value="UBA-like_sf"/>
</dbReference>
<evidence type="ECO:0000256" key="1">
    <source>
        <dbReference type="ARBA" id="ARBA00004496"/>
    </source>
</evidence>
<sequence>MSAADVQILMDMGFSKDHVERALNATGHKGVEPAMDWLLSHGPEIEEESRSAVATTATSEPRLDLTAATGTPAAAPTVTDNGRSEEQAGKPGNDQEQTAKSIKCDVCGKLFQSNLEVEFHATKSGHDQFSESSEEKKPLTEEQKRQQLQLIEDKLKQKRAEREEKEKQEALERERDRIRSGKEMAEARKKLEELEMKKILEQRRREKEEDRMARQRIREQIEADRAARRLKAQGSSEAVAPAPVAKPPVAQNTNNSSQNYTETRLQIRLTDGKTLTQSFGCKEQLAAVRLYVEMHRTDGAEPFDLMTTFPRKVFAENEYDMPLDLLGLVPSAVVIVKKKSVV</sequence>
<dbReference type="InterPro" id="IPR015940">
    <property type="entry name" value="UBA"/>
</dbReference>
<dbReference type="InterPro" id="IPR001012">
    <property type="entry name" value="UBX_dom"/>
</dbReference>
<evidence type="ECO:0000259" key="6">
    <source>
        <dbReference type="PROSITE" id="PS50033"/>
    </source>
</evidence>
<dbReference type="Pfam" id="PF00789">
    <property type="entry name" value="UBX"/>
    <property type="match status" value="1"/>
</dbReference>
<dbReference type="Gene3D" id="1.10.8.10">
    <property type="entry name" value="DNA helicase RuvA subunit, C-terminal domain"/>
    <property type="match status" value="1"/>
</dbReference>
<accession>A0ABD2W0E1</accession>
<proteinExistence type="predicted"/>
<keyword evidence="8" id="KW-1185">Reference proteome</keyword>
<dbReference type="AlphaFoldDB" id="A0ABD2W0E1"/>
<name>A0ABD2W0E1_9HYME</name>
<evidence type="ECO:0000259" key="5">
    <source>
        <dbReference type="PROSITE" id="PS50030"/>
    </source>
</evidence>
<evidence type="ECO:0000256" key="2">
    <source>
        <dbReference type="ARBA" id="ARBA00022490"/>
    </source>
</evidence>
<dbReference type="SUPFAM" id="SSF46934">
    <property type="entry name" value="UBA-like"/>
    <property type="match status" value="1"/>
</dbReference>
<dbReference type="InterPro" id="IPR013087">
    <property type="entry name" value="Znf_C2H2_type"/>
</dbReference>
<feature type="region of interest" description="Disordered" evidence="4">
    <location>
        <begin position="157"/>
        <end position="178"/>
    </location>
</feature>
<dbReference type="Gene3D" id="3.10.20.90">
    <property type="entry name" value="Phosphatidylinositol 3-kinase Catalytic Subunit, Chain A, domain 1"/>
    <property type="match status" value="1"/>
</dbReference>
<reference evidence="7 8" key="1">
    <citation type="journal article" date="2024" name="bioRxiv">
        <title>A reference genome for Trichogramma kaykai: A tiny desert-dwelling parasitoid wasp with competing sex-ratio distorters.</title>
        <authorList>
            <person name="Culotta J."/>
            <person name="Lindsey A.R."/>
        </authorList>
    </citation>
    <scope>NUCLEOTIDE SEQUENCE [LARGE SCALE GENOMIC DNA]</scope>
    <source>
        <strain evidence="7 8">KSX58</strain>
    </source>
</reference>
<feature type="domain" description="UBX" evidence="6">
    <location>
        <begin position="258"/>
        <end position="336"/>
    </location>
</feature>
<keyword evidence="2" id="KW-0963">Cytoplasm</keyword>
<evidence type="ECO:0000313" key="7">
    <source>
        <dbReference type="EMBL" id="KAL3386082.1"/>
    </source>
</evidence>
<comment type="subcellular location">
    <subcellularLocation>
        <location evidence="1">Cytoplasm</location>
    </subcellularLocation>
</comment>
<organism evidence="7 8">
    <name type="scientific">Trichogramma kaykai</name>
    <dbReference type="NCBI Taxonomy" id="54128"/>
    <lineage>
        <taxon>Eukaryota</taxon>
        <taxon>Metazoa</taxon>
        <taxon>Ecdysozoa</taxon>
        <taxon>Arthropoda</taxon>
        <taxon>Hexapoda</taxon>
        <taxon>Insecta</taxon>
        <taxon>Pterygota</taxon>
        <taxon>Neoptera</taxon>
        <taxon>Endopterygota</taxon>
        <taxon>Hymenoptera</taxon>
        <taxon>Apocrita</taxon>
        <taxon>Proctotrupomorpha</taxon>
        <taxon>Chalcidoidea</taxon>
        <taxon>Trichogrammatidae</taxon>
        <taxon>Trichogramma</taxon>
    </lineage>
</organism>
<feature type="compositionally biased region" description="Low complexity" evidence="4">
    <location>
        <begin position="238"/>
        <end position="250"/>
    </location>
</feature>
<dbReference type="InterPro" id="IPR029071">
    <property type="entry name" value="Ubiquitin-like_domsf"/>
</dbReference>
<dbReference type="PROSITE" id="PS50033">
    <property type="entry name" value="UBX"/>
    <property type="match status" value="1"/>
</dbReference>
<feature type="compositionally biased region" description="Polar residues" evidence="4">
    <location>
        <begin position="251"/>
        <end position="261"/>
    </location>
</feature>
<evidence type="ECO:0000256" key="4">
    <source>
        <dbReference type="SAM" id="MobiDB-lite"/>
    </source>
</evidence>
<evidence type="ECO:0008006" key="9">
    <source>
        <dbReference type="Google" id="ProtNLM"/>
    </source>
</evidence>
<dbReference type="PANTHER" id="PTHR46340:SF1">
    <property type="entry name" value="UBX DOMAIN-CONTAINING PROTEIN 1"/>
    <property type="match status" value="1"/>
</dbReference>
<comment type="caution">
    <text evidence="7">The sequence shown here is derived from an EMBL/GenBank/DDBJ whole genome shotgun (WGS) entry which is preliminary data.</text>
</comment>
<evidence type="ECO:0000256" key="3">
    <source>
        <dbReference type="ARBA" id="ARBA00023054"/>
    </source>
</evidence>
<dbReference type="SMART" id="SM00166">
    <property type="entry name" value="UBX"/>
    <property type="match status" value="1"/>
</dbReference>
<dbReference type="CDD" id="cd01772">
    <property type="entry name" value="UBX_UBXN1"/>
    <property type="match status" value="1"/>
</dbReference>
<feature type="compositionally biased region" description="Low complexity" evidence="4">
    <location>
        <begin position="66"/>
        <end position="79"/>
    </location>
</feature>
<dbReference type="Pfam" id="PF22562">
    <property type="entry name" value="UBA_7"/>
    <property type="match status" value="1"/>
</dbReference>
<keyword evidence="3" id="KW-0175">Coiled coil</keyword>
<gene>
    <name evidence="7" type="ORF">TKK_018300</name>
</gene>
<dbReference type="SUPFAM" id="SSF54236">
    <property type="entry name" value="Ubiquitin-like"/>
    <property type="match status" value="1"/>
</dbReference>
<dbReference type="GO" id="GO:0005737">
    <property type="term" value="C:cytoplasm"/>
    <property type="evidence" value="ECO:0007669"/>
    <property type="project" value="UniProtKB-SubCell"/>
</dbReference>
<dbReference type="PROSITE" id="PS00028">
    <property type="entry name" value="ZINC_FINGER_C2H2_1"/>
    <property type="match status" value="1"/>
</dbReference>
<dbReference type="PROSITE" id="PS50030">
    <property type="entry name" value="UBA"/>
    <property type="match status" value="1"/>
</dbReference>
<dbReference type="Proteomes" id="UP001627154">
    <property type="component" value="Unassembled WGS sequence"/>
</dbReference>
<dbReference type="PANTHER" id="PTHR46340">
    <property type="entry name" value="UBX DOMAIN-CONTAINING PROTEIN 1"/>
    <property type="match status" value="1"/>
</dbReference>